<dbReference type="EMBL" id="JAMFLX010000034">
    <property type="protein sequence ID" value="MCL6271847.1"/>
    <property type="molecule type" value="Genomic_DNA"/>
</dbReference>
<reference evidence="1 2" key="1">
    <citation type="submission" date="2022-05" db="EMBL/GenBank/DDBJ databases">
        <authorList>
            <person name="Park J.-S."/>
        </authorList>
    </citation>
    <scope>NUCLEOTIDE SEQUENCE [LARGE SCALE GENOMIC DNA]</scope>
    <source>
        <strain evidence="1 2">2012CJ34-2</strain>
    </source>
</reference>
<accession>A0ABT0PKC4</accession>
<dbReference type="Proteomes" id="UP001203338">
    <property type="component" value="Unassembled WGS sequence"/>
</dbReference>
<keyword evidence="2" id="KW-1185">Reference proteome</keyword>
<gene>
    <name evidence="1" type="ORF">M3P05_18170</name>
</gene>
<evidence type="ECO:0000313" key="2">
    <source>
        <dbReference type="Proteomes" id="UP001203338"/>
    </source>
</evidence>
<name>A0ABT0PKC4_9GAMM</name>
<comment type="caution">
    <text evidence="1">The sequence shown here is derived from an EMBL/GenBank/DDBJ whole genome shotgun (WGS) entry which is preliminary data.</text>
</comment>
<protein>
    <submittedName>
        <fullName evidence="1">Uncharacterized protein</fullName>
    </submittedName>
</protein>
<proteinExistence type="predicted"/>
<sequence length="92" mass="10671">MNSQKKEIIKNARFTVARQFETILTQASGDIKKELAQLSHNIDFCFLSLEQNISTLRFLHMILPQQLKKAKEIYGIDLTIPEYFAALMKVRV</sequence>
<dbReference type="RefSeq" id="WP_249701508.1">
    <property type="nucleotide sequence ID" value="NZ_JAMFLX010000034.1"/>
</dbReference>
<evidence type="ECO:0000313" key="1">
    <source>
        <dbReference type="EMBL" id="MCL6271847.1"/>
    </source>
</evidence>
<organism evidence="1 2">
    <name type="scientific">Parendozoicomonas callyspongiae</name>
    <dbReference type="NCBI Taxonomy" id="2942213"/>
    <lineage>
        <taxon>Bacteria</taxon>
        <taxon>Pseudomonadati</taxon>
        <taxon>Pseudomonadota</taxon>
        <taxon>Gammaproteobacteria</taxon>
        <taxon>Oceanospirillales</taxon>
        <taxon>Endozoicomonadaceae</taxon>
        <taxon>Parendozoicomonas</taxon>
    </lineage>
</organism>